<proteinExistence type="predicted"/>
<accession>A0A964WUB1</accession>
<dbReference type="Proteomes" id="UP000773614">
    <property type="component" value="Unassembled WGS sequence"/>
</dbReference>
<dbReference type="AlphaFoldDB" id="A0A964WUB1"/>
<protein>
    <submittedName>
        <fullName evidence="1">Peptidase P60</fullName>
    </submittedName>
</protein>
<dbReference type="EMBL" id="SPKJ01000045">
    <property type="protein sequence ID" value="MYZ48665.1"/>
    <property type="molecule type" value="Genomic_DNA"/>
</dbReference>
<feature type="non-terminal residue" evidence="1">
    <location>
        <position position="61"/>
    </location>
</feature>
<evidence type="ECO:0000313" key="1">
    <source>
        <dbReference type="EMBL" id="MYZ48665.1"/>
    </source>
</evidence>
<sequence>MTPLDPRRNAFRPDLADIALKGRVAAARFGEATPMRVAAPVTALRDAPRPDAARLTEALRG</sequence>
<name>A0A964WUB1_9HYPH</name>
<keyword evidence="2" id="KW-1185">Reference proteome</keyword>
<reference evidence="1" key="1">
    <citation type="submission" date="2019-03" db="EMBL/GenBank/DDBJ databases">
        <title>Afifella sp. nov., isolated from activated sludge.</title>
        <authorList>
            <person name="Li Q."/>
            <person name="Liu Y."/>
        </authorList>
    </citation>
    <scope>NUCLEOTIDE SEQUENCE</scope>
    <source>
        <strain evidence="1">L72</strain>
    </source>
</reference>
<gene>
    <name evidence="1" type="ORF">E4O86_13190</name>
</gene>
<evidence type="ECO:0000313" key="2">
    <source>
        <dbReference type="Proteomes" id="UP000773614"/>
    </source>
</evidence>
<organism evidence="1 2">
    <name type="scientific">Propylenella binzhouense</name>
    <dbReference type="NCBI Taxonomy" id="2555902"/>
    <lineage>
        <taxon>Bacteria</taxon>
        <taxon>Pseudomonadati</taxon>
        <taxon>Pseudomonadota</taxon>
        <taxon>Alphaproteobacteria</taxon>
        <taxon>Hyphomicrobiales</taxon>
        <taxon>Propylenellaceae</taxon>
        <taxon>Propylenella</taxon>
    </lineage>
</organism>
<comment type="caution">
    <text evidence="1">The sequence shown here is derived from an EMBL/GenBank/DDBJ whole genome shotgun (WGS) entry which is preliminary data.</text>
</comment>